<evidence type="ECO:0000256" key="6">
    <source>
        <dbReference type="ARBA" id="ARBA00022692"/>
    </source>
</evidence>
<sequence length="493" mass="54562">MTDRLRTLPVGRWFLYASIVGALVLVAGTAATLNSLHQLDDARSDIIDVIDPATMRTLDLTLALSTQEGSARSFGLTKDPQFAANYQRAVIAEELALRELNRLVPGDRAELQEIARTAQAWRTAYAEKMLAGTPPNTDLARVGSGLMTTARDAMSRERNTLEQRHAAAKITIEERAREVYLAIGVVLAVIIALLVVLGLIVRNFVVRPISELARQVDGVAKGDFDRTIHVDRPAELETLSGHIDGMRREIVQQLQLSEDQATELRRSNSDLEQFAYVASHDLQEPLRKVASFTQLLEQRYGEQLDERAKQYITFTVDGAKRMQLLINDLLDFSRVGRMGGEIATLDSAVPLRAALHNLEAQIDHTDAVISHDPMPKVRGNRTHLTQLFQNLIGNALKFRTDATPAVHIGARHNDDGTWEFSCADNGIGIDAKYAERIFIIFQRLHPREAYPGTGIGLALCRKIVENHGGTIWVDTSASPGTTVRWTLRGADDA</sequence>
<dbReference type="SMART" id="SM00387">
    <property type="entry name" value="HATPase_c"/>
    <property type="match status" value="1"/>
</dbReference>
<dbReference type="CDD" id="cd06225">
    <property type="entry name" value="HAMP"/>
    <property type="match status" value="1"/>
</dbReference>
<dbReference type="AlphaFoldDB" id="A0A7W0CR02"/>
<dbReference type="EC" id="2.7.13.3" evidence="3"/>
<dbReference type="Pfam" id="PF02518">
    <property type="entry name" value="HATPase_c"/>
    <property type="match status" value="1"/>
</dbReference>
<comment type="subcellular location">
    <subcellularLocation>
        <location evidence="2">Cell membrane</location>
    </subcellularLocation>
</comment>
<dbReference type="InterPro" id="IPR005467">
    <property type="entry name" value="His_kinase_dom"/>
</dbReference>
<dbReference type="GO" id="GO:0005886">
    <property type="term" value="C:plasma membrane"/>
    <property type="evidence" value="ECO:0007669"/>
    <property type="project" value="UniProtKB-SubCell"/>
</dbReference>
<organism evidence="13 14">
    <name type="scientific">Nonomuraea soli</name>
    <dbReference type="NCBI Taxonomy" id="1032476"/>
    <lineage>
        <taxon>Bacteria</taxon>
        <taxon>Bacillati</taxon>
        <taxon>Actinomycetota</taxon>
        <taxon>Actinomycetes</taxon>
        <taxon>Streptosporangiales</taxon>
        <taxon>Streptosporangiaceae</taxon>
        <taxon>Nonomuraea</taxon>
    </lineage>
</organism>
<comment type="caution">
    <text evidence="13">The sequence shown here is derived from an EMBL/GenBank/DDBJ whole genome shotgun (WGS) entry which is preliminary data.</text>
</comment>
<evidence type="ECO:0000256" key="8">
    <source>
        <dbReference type="ARBA" id="ARBA00022989"/>
    </source>
</evidence>
<dbReference type="SUPFAM" id="SSF158472">
    <property type="entry name" value="HAMP domain-like"/>
    <property type="match status" value="1"/>
</dbReference>
<keyword evidence="5" id="KW-0808">Transferase</keyword>
<evidence type="ECO:0000259" key="12">
    <source>
        <dbReference type="PROSITE" id="PS50885"/>
    </source>
</evidence>
<protein>
    <recommendedName>
        <fullName evidence="3">histidine kinase</fullName>
        <ecNumber evidence="3">2.7.13.3</ecNumber>
    </recommendedName>
</protein>
<feature type="transmembrane region" description="Helical" evidence="10">
    <location>
        <begin position="179"/>
        <end position="201"/>
    </location>
</feature>
<dbReference type="Proteomes" id="UP000530928">
    <property type="component" value="Unassembled WGS sequence"/>
</dbReference>
<proteinExistence type="predicted"/>
<evidence type="ECO:0000256" key="4">
    <source>
        <dbReference type="ARBA" id="ARBA00022553"/>
    </source>
</evidence>
<dbReference type="PRINTS" id="PR00344">
    <property type="entry name" value="BCTRLSENSOR"/>
</dbReference>
<feature type="domain" description="HAMP" evidence="12">
    <location>
        <begin position="203"/>
        <end position="255"/>
    </location>
</feature>
<dbReference type="SMART" id="SM00388">
    <property type="entry name" value="HisKA"/>
    <property type="match status" value="1"/>
</dbReference>
<reference evidence="13 14" key="1">
    <citation type="submission" date="2020-07" db="EMBL/GenBank/DDBJ databases">
        <title>Genomic Encyclopedia of Type Strains, Phase IV (KMG-IV): sequencing the most valuable type-strain genomes for metagenomic binning, comparative biology and taxonomic classification.</title>
        <authorList>
            <person name="Goeker M."/>
        </authorList>
    </citation>
    <scope>NUCLEOTIDE SEQUENCE [LARGE SCALE GENOMIC DNA]</scope>
    <source>
        <strain evidence="13 14">DSM 45533</strain>
    </source>
</reference>
<dbReference type="PROSITE" id="PS50109">
    <property type="entry name" value="HIS_KIN"/>
    <property type="match status" value="1"/>
</dbReference>
<dbReference type="RefSeq" id="WP_181614448.1">
    <property type="nucleotide sequence ID" value="NZ_BAABAM010000011.1"/>
</dbReference>
<keyword evidence="6 10" id="KW-0812">Transmembrane</keyword>
<evidence type="ECO:0000256" key="2">
    <source>
        <dbReference type="ARBA" id="ARBA00004236"/>
    </source>
</evidence>
<dbReference type="SUPFAM" id="SSF47384">
    <property type="entry name" value="Homodimeric domain of signal transducing histidine kinase"/>
    <property type="match status" value="1"/>
</dbReference>
<dbReference type="InterPro" id="IPR052162">
    <property type="entry name" value="Sensor_kinase/Photoreceptor"/>
</dbReference>
<dbReference type="Pfam" id="PF00512">
    <property type="entry name" value="HisKA"/>
    <property type="match status" value="1"/>
</dbReference>
<keyword evidence="4" id="KW-0597">Phosphoprotein</keyword>
<evidence type="ECO:0000256" key="3">
    <source>
        <dbReference type="ARBA" id="ARBA00012438"/>
    </source>
</evidence>
<dbReference type="InterPro" id="IPR036890">
    <property type="entry name" value="HATPase_C_sf"/>
</dbReference>
<dbReference type="GO" id="GO:0000155">
    <property type="term" value="F:phosphorelay sensor kinase activity"/>
    <property type="evidence" value="ECO:0007669"/>
    <property type="project" value="InterPro"/>
</dbReference>
<dbReference type="PANTHER" id="PTHR43304">
    <property type="entry name" value="PHYTOCHROME-LIKE PROTEIN CPH1"/>
    <property type="match status" value="1"/>
</dbReference>
<keyword evidence="9" id="KW-0902">Two-component regulatory system</keyword>
<dbReference type="Pfam" id="PF00672">
    <property type="entry name" value="HAMP"/>
    <property type="match status" value="1"/>
</dbReference>
<dbReference type="Gene3D" id="6.10.340.10">
    <property type="match status" value="1"/>
</dbReference>
<keyword evidence="8 10" id="KW-1133">Transmembrane helix</keyword>
<evidence type="ECO:0000256" key="10">
    <source>
        <dbReference type="SAM" id="Phobius"/>
    </source>
</evidence>
<dbReference type="InterPro" id="IPR003594">
    <property type="entry name" value="HATPase_dom"/>
</dbReference>
<name>A0A7W0CR02_9ACTN</name>
<feature type="transmembrane region" description="Helical" evidence="10">
    <location>
        <begin position="13"/>
        <end position="33"/>
    </location>
</feature>
<evidence type="ECO:0000256" key="7">
    <source>
        <dbReference type="ARBA" id="ARBA00022777"/>
    </source>
</evidence>
<dbReference type="SMART" id="SM00304">
    <property type="entry name" value="HAMP"/>
    <property type="match status" value="1"/>
</dbReference>
<keyword evidence="10" id="KW-0472">Membrane</keyword>
<comment type="catalytic activity">
    <reaction evidence="1">
        <text>ATP + protein L-histidine = ADP + protein N-phospho-L-histidine.</text>
        <dbReference type="EC" id="2.7.13.3"/>
    </reaction>
</comment>
<keyword evidence="14" id="KW-1185">Reference proteome</keyword>
<feature type="domain" description="Histidine kinase" evidence="11">
    <location>
        <begin position="277"/>
        <end position="491"/>
    </location>
</feature>
<evidence type="ECO:0000313" key="13">
    <source>
        <dbReference type="EMBL" id="MBA2895744.1"/>
    </source>
</evidence>
<dbReference type="InterPro" id="IPR007891">
    <property type="entry name" value="CHASE3"/>
</dbReference>
<dbReference type="SUPFAM" id="SSF55874">
    <property type="entry name" value="ATPase domain of HSP90 chaperone/DNA topoisomerase II/histidine kinase"/>
    <property type="match status" value="1"/>
</dbReference>
<dbReference type="PROSITE" id="PS50885">
    <property type="entry name" value="HAMP"/>
    <property type="match status" value="1"/>
</dbReference>
<accession>A0A7W0CR02</accession>
<dbReference type="InterPro" id="IPR003661">
    <property type="entry name" value="HisK_dim/P_dom"/>
</dbReference>
<evidence type="ECO:0000256" key="1">
    <source>
        <dbReference type="ARBA" id="ARBA00000085"/>
    </source>
</evidence>
<dbReference type="Pfam" id="PF05227">
    <property type="entry name" value="CHASE3"/>
    <property type="match status" value="1"/>
</dbReference>
<dbReference type="Gene3D" id="1.10.287.130">
    <property type="match status" value="1"/>
</dbReference>
<evidence type="ECO:0000313" key="14">
    <source>
        <dbReference type="Proteomes" id="UP000530928"/>
    </source>
</evidence>
<dbReference type="Gene3D" id="3.30.565.10">
    <property type="entry name" value="Histidine kinase-like ATPase, C-terminal domain"/>
    <property type="match status" value="1"/>
</dbReference>
<evidence type="ECO:0000256" key="9">
    <source>
        <dbReference type="ARBA" id="ARBA00023012"/>
    </source>
</evidence>
<evidence type="ECO:0000256" key="5">
    <source>
        <dbReference type="ARBA" id="ARBA00022679"/>
    </source>
</evidence>
<dbReference type="PANTHER" id="PTHR43304:SF1">
    <property type="entry name" value="PAC DOMAIN-CONTAINING PROTEIN"/>
    <property type="match status" value="1"/>
</dbReference>
<evidence type="ECO:0000259" key="11">
    <source>
        <dbReference type="PROSITE" id="PS50109"/>
    </source>
</evidence>
<dbReference type="InterPro" id="IPR003660">
    <property type="entry name" value="HAMP_dom"/>
</dbReference>
<dbReference type="InterPro" id="IPR004358">
    <property type="entry name" value="Sig_transdc_His_kin-like_C"/>
</dbReference>
<keyword evidence="7 13" id="KW-0418">Kinase</keyword>
<dbReference type="EMBL" id="JACDUR010000007">
    <property type="protein sequence ID" value="MBA2895744.1"/>
    <property type="molecule type" value="Genomic_DNA"/>
</dbReference>
<dbReference type="CDD" id="cd00082">
    <property type="entry name" value="HisKA"/>
    <property type="match status" value="1"/>
</dbReference>
<dbReference type="InterPro" id="IPR036097">
    <property type="entry name" value="HisK_dim/P_sf"/>
</dbReference>
<gene>
    <name evidence="13" type="ORF">HNR30_007130</name>
</gene>